<evidence type="ECO:0000313" key="2">
    <source>
        <dbReference type="Proteomes" id="UP000007394"/>
    </source>
</evidence>
<keyword evidence="2" id="KW-1185">Reference proteome</keyword>
<dbReference type="RefSeq" id="WP_014561408.1">
    <property type="nucleotide sequence ID" value="NC_017464.1"/>
</dbReference>
<name>I0AMQ9_IGNAJ</name>
<reference evidence="1 2" key="1">
    <citation type="journal article" date="2012" name="Front. Microbiol.">
        <title>Complete genome of Ignavibacterium album, a metabolically versatile, flagellated, facultative anaerobe from the phylum Chlorobi.</title>
        <authorList>
            <person name="Liu Z."/>
            <person name="Frigaard N.-U."/>
            <person name="Vogl K."/>
            <person name="Iino T."/>
            <person name="Ohkuma M."/>
            <person name="Overmann J."/>
            <person name="Bryant D.A."/>
        </authorList>
    </citation>
    <scope>NUCLEOTIDE SEQUENCE [LARGE SCALE GENOMIC DNA]</scope>
    <source>
        <strain evidence="2">DSM 19864 / JCM 16511 / NBRC 101810 / Mat9-16</strain>
    </source>
</reference>
<dbReference type="AlphaFoldDB" id="I0AMQ9"/>
<dbReference type="HOGENOM" id="CLU_2232876_0_0_10"/>
<organism evidence="1 2">
    <name type="scientific">Ignavibacterium album (strain DSM 19864 / JCM 16511 / NBRC 101810 / Mat9-16)</name>
    <dbReference type="NCBI Taxonomy" id="945713"/>
    <lineage>
        <taxon>Bacteria</taxon>
        <taxon>Pseudomonadati</taxon>
        <taxon>Ignavibacteriota</taxon>
        <taxon>Ignavibacteria</taxon>
        <taxon>Ignavibacteriales</taxon>
        <taxon>Ignavibacteriaceae</taxon>
        <taxon>Ignavibacterium</taxon>
    </lineage>
</organism>
<accession>I0AMQ9</accession>
<proteinExistence type="predicted"/>
<gene>
    <name evidence="1" type="ordered locus">IALB_2563</name>
</gene>
<protein>
    <submittedName>
        <fullName evidence="1">Uncharacterized protein</fullName>
    </submittedName>
</protein>
<dbReference type="KEGG" id="ial:IALB_2563"/>
<evidence type="ECO:0000313" key="1">
    <source>
        <dbReference type="EMBL" id="AFH50266.1"/>
    </source>
</evidence>
<dbReference type="STRING" id="945713.IALB_2563"/>
<sequence>MIQFDKKDLITELEKIASELNTLDGNNFDQKFPTIKKKMCEMHEITERTYYLYSEADQKKISQASKLIKEAFDNVLRKWMDRTEEVKNELDLCMKQKKILSYKRF</sequence>
<dbReference type="EMBL" id="CP003418">
    <property type="protein sequence ID" value="AFH50266.1"/>
    <property type="molecule type" value="Genomic_DNA"/>
</dbReference>
<dbReference type="Proteomes" id="UP000007394">
    <property type="component" value="Chromosome"/>
</dbReference>